<evidence type="ECO:0000313" key="2">
    <source>
        <dbReference type="Proteomes" id="UP000215767"/>
    </source>
</evidence>
<dbReference type="AlphaFoldDB" id="A0A261URK2"/>
<proteinExistence type="predicted"/>
<evidence type="ECO:0000313" key="1">
    <source>
        <dbReference type="EMBL" id="OZI64526.1"/>
    </source>
</evidence>
<dbReference type="Proteomes" id="UP000215767">
    <property type="component" value="Unassembled WGS sequence"/>
</dbReference>
<organism evidence="1 2">
    <name type="scientific">Bordetella genomosp. 11</name>
    <dbReference type="NCBI Taxonomy" id="1416808"/>
    <lineage>
        <taxon>Bacteria</taxon>
        <taxon>Pseudomonadati</taxon>
        <taxon>Pseudomonadota</taxon>
        <taxon>Betaproteobacteria</taxon>
        <taxon>Burkholderiales</taxon>
        <taxon>Alcaligenaceae</taxon>
        <taxon>Bordetella</taxon>
    </lineage>
</organism>
<evidence type="ECO:0008006" key="3">
    <source>
        <dbReference type="Google" id="ProtNLM"/>
    </source>
</evidence>
<comment type="caution">
    <text evidence="1">The sequence shown here is derived from an EMBL/GenBank/DDBJ whole genome shotgun (WGS) entry which is preliminary data.</text>
</comment>
<keyword evidence="2" id="KW-1185">Reference proteome</keyword>
<name>A0A261URK2_9BORD</name>
<dbReference type="EMBL" id="NEVS01000002">
    <property type="protein sequence ID" value="OZI64526.1"/>
    <property type="molecule type" value="Genomic_DNA"/>
</dbReference>
<reference evidence="2" key="1">
    <citation type="submission" date="2017-05" db="EMBL/GenBank/DDBJ databases">
        <title>Complete and WGS of Bordetella genogroups.</title>
        <authorList>
            <person name="Spilker T."/>
            <person name="Lipuma J."/>
        </authorList>
    </citation>
    <scope>NUCLEOTIDE SEQUENCE [LARGE SCALE GENOMIC DNA]</scope>
    <source>
        <strain evidence="2">AU8856</strain>
    </source>
</reference>
<gene>
    <name evidence="1" type="ORF">CAL28_07425</name>
</gene>
<protein>
    <recommendedName>
        <fullName evidence="3">Anti-sigma factor</fullName>
    </recommendedName>
</protein>
<accession>A0A261URK2</accession>
<dbReference type="OrthoDB" id="9152892at2"/>
<sequence length="290" mass="31308">MESDALVSDDELHAFVDGQLDAARMPAVLRHLQRHPDAAVRVAHWHAQRFALRRLGREIDPGPTPAALAETVLRHRRRRWNPWTQAAAAVLLVAAGATGMQAWQRLPGTPGTAVASAPPQFVRDATAAYAVYSPEVRHPVEVGAQEEAHLVQWLSRRLGRPLAAPALQDRGFRLLGGRLLPGEPAAQGATRASASSVMPGTPPAGGTAANALARAQFMYEDGRCRRMTLYVAVFPDGVAPRETAFRSVQSASGTAFYWVENGYGYALNGDLPAPELQALAGDVYDQLFPR</sequence>